<name>A0A1W1DAD1_9ZZZZ</name>
<reference evidence="1" key="1">
    <citation type="submission" date="2016-10" db="EMBL/GenBank/DDBJ databases">
        <authorList>
            <person name="de Groot N.N."/>
        </authorList>
    </citation>
    <scope>NUCLEOTIDE SEQUENCE</scope>
</reference>
<dbReference type="InterPro" id="IPR036388">
    <property type="entry name" value="WH-like_DNA-bd_sf"/>
</dbReference>
<dbReference type="Gene3D" id="1.10.10.10">
    <property type="entry name" value="Winged helix-like DNA-binding domain superfamily/Winged helix DNA-binding domain"/>
    <property type="match status" value="1"/>
</dbReference>
<gene>
    <name evidence="1" type="ORF">MNB_SUP05-4-66</name>
</gene>
<organism evidence="1">
    <name type="scientific">hydrothermal vent metagenome</name>
    <dbReference type="NCBI Taxonomy" id="652676"/>
    <lineage>
        <taxon>unclassified sequences</taxon>
        <taxon>metagenomes</taxon>
        <taxon>ecological metagenomes</taxon>
    </lineage>
</organism>
<evidence type="ECO:0008006" key="2">
    <source>
        <dbReference type="Google" id="ProtNLM"/>
    </source>
</evidence>
<dbReference type="EMBL" id="FPHR01000024">
    <property type="protein sequence ID" value="SFV77402.1"/>
    <property type="molecule type" value="Genomic_DNA"/>
</dbReference>
<sequence>MEKECGLGGYMEVEKSIIAFIAYQEKTHIAEILENQYFKKVSQNTVNRIVKKLRQEGIILATKPHSGDRRIVFLELTKKIRLTD</sequence>
<dbReference type="InterPro" id="IPR036390">
    <property type="entry name" value="WH_DNA-bd_sf"/>
</dbReference>
<accession>A0A1W1DAD1</accession>
<dbReference type="AlphaFoldDB" id="A0A1W1DAD1"/>
<proteinExistence type="predicted"/>
<dbReference type="SUPFAM" id="SSF46785">
    <property type="entry name" value="Winged helix' DNA-binding domain"/>
    <property type="match status" value="1"/>
</dbReference>
<protein>
    <recommendedName>
        <fullName evidence="2">HTH marR-type domain-containing protein</fullName>
    </recommendedName>
</protein>
<evidence type="ECO:0000313" key="1">
    <source>
        <dbReference type="EMBL" id="SFV77402.1"/>
    </source>
</evidence>